<comment type="caution">
    <text evidence="2">The sequence shown here is derived from an EMBL/GenBank/DDBJ whole genome shotgun (WGS) entry which is preliminary data.</text>
</comment>
<organism evidence="2 3">
    <name type="scientific">Streptomyces rubradiris</name>
    <name type="common">Streptomyces achromogenes subsp. rubradiris</name>
    <dbReference type="NCBI Taxonomy" id="285531"/>
    <lineage>
        <taxon>Bacteria</taxon>
        <taxon>Bacillati</taxon>
        <taxon>Actinomycetota</taxon>
        <taxon>Actinomycetes</taxon>
        <taxon>Kitasatosporales</taxon>
        <taxon>Streptomycetaceae</taxon>
        <taxon>Streptomyces</taxon>
    </lineage>
</organism>
<feature type="region of interest" description="Disordered" evidence="1">
    <location>
        <begin position="1"/>
        <end position="22"/>
    </location>
</feature>
<sequence>MSPAPARAGRREATEAGRQRRNDLWSLLGSSTNPQVSHYAYAKQLPKRLKASIYDAHEDRETESYIGGLGRFSRSRARDNPSDLPFS</sequence>
<evidence type="ECO:0000256" key="1">
    <source>
        <dbReference type="SAM" id="MobiDB-lite"/>
    </source>
</evidence>
<protein>
    <submittedName>
        <fullName evidence="2">Uncharacterized protein</fullName>
    </submittedName>
</protein>
<dbReference type="Proteomes" id="UP000646738">
    <property type="component" value="Unassembled WGS sequence"/>
</dbReference>
<feature type="compositionally biased region" description="Basic and acidic residues" evidence="1">
    <location>
        <begin position="9"/>
        <end position="22"/>
    </location>
</feature>
<proteinExistence type="predicted"/>
<keyword evidence="3" id="KW-1185">Reference proteome</keyword>
<reference evidence="3" key="1">
    <citation type="submission" date="2023-07" db="EMBL/GenBank/DDBJ databases">
        <title>Whole genome shotgun sequence of Streptomyces achromogenes subsp. rubradiris NBRC 14000.</title>
        <authorList>
            <person name="Komaki H."/>
            <person name="Tamura T."/>
        </authorList>
    </citation>
    <scope>NUCLEOTIDE SEQUENCE [LARGE SCALE GENOMIC DNA]</scope>
    <source>
        <strain evidence="3">NBRC 14000</strain>
    </source>
</reference>
<name>A0ABQ3RR48_STRRR</name>
<gene>
    <name evidence="2" type="ORF">Srubr_80930</name>
</gene>
<dbReference type="EMBL" id="BNEA01000018">
    <property type="protein sequence ID" value="GHI58247.1"/>
    <property type="molecule type" value="Genomic_DNA"/>
</dbReference>
<evidence type="ECO:0000313" key="2">
    <source>
        <dbReference type="EMBL" id="GHI58247.1"/>
    </source>
</evidence>
<evidence type="ECO:0000313" key="3">
    <source>
        <dbReference type="Proteomes" id="UP000646738"/>
    </source>
</evidence>
<feature type="region of interest" description="Disordered" evidence="1">
    <location>
        <begin position="65"/>
        <end position="87"/>
    </location>
</feature>
<accession>A0ABQ3RR48</accession>